<evidence type="ECO:0000313" key="2">
    <source>
        <dbReference type="Proteomes" id="UP000831701"/>
    </source>
</evidence>
<gene>
    <name evidence="1" type="ORF">L3Q82_020791</name>
</gene>
<dbReference type="Proteomes" id="UP000831701">
    <property type="component" value="Chromosome 24"/>
</dbReference>
<evidence type="ECO:0000313" key="1">
    <source>
        <dbReference type="EMBL" id="KAI3351970.1"/>
    </source>
</evidence>
<comment type="caution">
    <text evidence="1">The sequence shown here is derived from an EMBL/GenBank/DDBJ whole genome shotgun (WGS) entry which is preliminary data.</text>
</comment>
<name>A0ACB8V8X9_9TELE</name>
<accession>A0ACB8V8X9</accession>
<sequence>MLEQVLSFGRSLVRRKVVDLSSLEDSKLCRCLGTVDLIALGVGSTLGAGVYVLAGEVAKGDSGPSIVISFLIAALASVMAGLCYAEFGARVPKTGSAYLYSYVTVGEIWAFITGWNLILSYVIGTSSVARAWSGTFDEMIGGHIEAFCKTYFSMNSPGLAQYPDFFAVCLILLLSGLLSFGVKESAWVNKVFTSINVLVLLFVIISGFVKGDTHNWNISEESLINVTIVTRNLSATANVSSDYGVGGFMPFGFSGTLAGAATCFYAFVGFDCEEVKSEEPSESHSHWHRGVTDRVCFLAYFGVSAALTLMMPYYLLDEKSPLPMAFEYVGWGPAKYVVAAGSLCALSTSLLGSIFPMPRVIYAMAEDGVLFKVLARINPKTKTPLIATMTSGVVAVVQVSCFLSQNALNLTMNPLLPSLLGSMFPLPRILFAMARDGILFKFMSKVSKRQSPVAATMAAGTTAAIMAFLFDLKALVDMMSIGTLLAYSLVAVCVLILRYQPDGALERRAGTGERDYLSSEEGESDLTESESHLNMLKGGSSTLQAVLHPPSSPSEHSSSVVNMSICVLVLLVCVISYLTTYHVGSILSMEVWILASLAVCLLIFSSCIFMVCRQPQTSKKVSFMVPLLPFLPILSIFVNIYLMVQLSGDTWIRFSVWMAVGFLIYFGYGMWHSVERQRLLQGPSNSNTQEHNKTGTEKQVVLLVCVISYLTTYHVGSILSMEVWILASLAVCLLIFSSCIFMVCRQHQTSKKVSFMDTMKLWVVLCLALLWVEFQNGACQQVKRRKDVGENRIRPGGKRVKVRHPKLKDGGVKGQSLLTQVLDKGRFLRLGQSTILTPGKNIELRCKGNSIGWSYPTYLDTFNDSRLSIKQSDKYSQLILTSPSAADTGPYSCWVILCDGTECERDHERTYMSHIYFSDKDNLFVPSAIHFEIVYLRPDRPAVVPCRVTDPQAKVSLHREVPPEEIMANGTLVTYDPTKGFVLQNPSPEHQGVFYCKAMNKGTPQISTKYLLLYVEVPTGPPFVSLEASAESVRGGDNINVTCTVLGEPEVDVNFIWSYPGQDHRPVHIQNSWRLVNRGMGHTTRVSQSVMTVDDMETIDFGNYVCKAKNQHGETIVNINISSN</sequence>
<protein>
    <submittedName>
        <fullName evidence="1">Uncharacterized protein</fullName>
    </submittedName>
</protein>
<organism evidence="1 2">
    <name type="scientific">Scortum barcoo</name>
    <name type="common">barcoo grunter</name>
    <dbReference type="NCBI Taxonomy" id="214431"/>
    <lineage>
        <taxon>Eukaryota</taxon>
        <taxon>Metazoa</taxon>
        <taxon>Chordata</taxon>
        <taxon>Craniata</taxon>
        <taxon>Vertebrata</taxon>
        <taxon>Euteleostomi</taxon>
        <taxon>Actinopterygii</taxon>
        <taxon>Neopterygii</taxon>
        <taxon>Teleostei</taxon>
        <taxon>Neoteleostei</taxon>
        <taxon>Acanthomorphata</taxon>
        <taxon>Eupercaria</taxon>
        <taxon>Centrarchiformes</taxon>
        <taxon>Terapontoidei</taxon>
        <taxon>Terapontidae</taxon>
        <taxon>Scortum</taxon>
    </lineage>
</organism>
<proteinExistence type="predicted"/>
<reference evidence="1" key="1">
    <citation type="submission" date="2022-04" db="EMBL/GenBank/DDBJ databases">
        <title>Jade perch genome.</title>
        <authorList>
            <person name="Chao B."/>
        </authorList>
    </citation>
    <scope>NUCLEOTIDE SEQUENCE</scope>
    <source>
        <strain evidence="1">CB-2022</strain>
    </source>
</reference>
<keyword evidence="2" id="KW-1185">Reference proteome</keyword>
<dbReference type="EMBL" id="CM041554">
    <property type="protein sequence ID" value="KAI3351970.1"/>
    <property type="molecule type" value="Genomic_DNA"/>
</dbReference>